<evidence type="ECO:0000256" key="1">
    <source>
        <dbReference type="ARBA" id="ARBA00022729"/>
    </source>
</evidence>
<evidence type="ECO:0000256" key="3">
    <source>
        <dbReference type="ARBA" id="ARBA00022837"/>
    </source>
</evidence>
<evidence type="ECO:0000313" key="6">
    <source>
        <dbReference type="EMBL" id="KAK0413376.1"/>
    </source>
</evidence>
<name>A0AA39HWI1_9BILA</name>
<proteinExistence type="predicted"/>
<dbReference type="AlphaFoldDB" id="A0AA39HWI1"/>
<dbReference type="EMBL" id="JAUCMV010000003">
    <property type="protein sequence ID" value="KAK0413376.1"/>
    <property type="molecule type" value="Genomic_DNA"/>
</dbReference>
<feature type="signal peptide" evidence="4">
    <location>
        <begin position="1"/>
        <end position="20"/>
    </location>
</feature>
<dbReference type="PROSITE" id="PS00018">
    <property type="entry name" value="EF_HAND_1"/>
    <property type="match status" value="2"/>
</dbReference>
<keyword evidence="3" id="KW-0106">Calcium</keyword>
<keyword evidence="2" id="KW-0677">Repeat</keyword>
<accession>A0AA39HWI1</accession>
<dbReference type="Proteomes" id="UP001175271">
    <property type="component" value="Unassembled WGS sequence"/>
</dbReference>
<dbReference type="PANTHER" id="PTHR23104">
    <property type="entry name" value="MULTIPLE COAGULATION FACTOR DEFICIENCY PROTEIN 2 NEURAL STEM CELL DERIVED NEURONAL SURVIVAL PROTEIN"/>
    <property type="match status" value="1"/>
</dbReference>
<dbReference type="InterPro" id="IPR011992">
    <property type="entry name" value="EF-hand-dom_pair"/>
</dbReference>
<evidence type="ECO:0000256" key="4">
    <source>
        <dbReference type="SAM" id="SignalP"/>
    </source>
</evidence>
<dbReference type="GO" id="GO:0005509">
    <property type="term" value="F:calcium ion binding"/>
    <property type="evidence" value="ECO:0007669"/>
    <property type="project" value="InterPro"/>
</dbReference>
<dbReference type="SUPFAM" id="SSF47473">
    <property type="entry name" value="EF-hand"/>
    <property type="match status" value="1"/>
</dbReference>
<dbReference type="PANTHER" id="PTHR23104:SF12">
    <property type="entry name" value="EF-HAND DOMAIN-CONTAINING PROTEIN"/>
    <property type="match status" value="1"/>
</dbReference>
<keyword evidence="7" id="KW-1185">Reference proteome</keyword>
<reference evidence="6" key="1">
    <citation type="submission" date="2023-06" db="EMBL/GenBank/DDBJ databases">
        <title>Genomic analysis of the entomopathogenic nematode Steinernema hermaphroditum.</title>
        <authorList>
            <person name="Schwarz E.M."/>
            <person name="Heppert J.K."/>
            <person name="Baniya A."/>
            <person name="Schwartz H.T."/>
            <person name="Tan C.-H."/>
            <person name="Antoshechkin I."/>
            <person name="Sternberg P.W."/>
            <person name="Goodrich-Blair H."/>
            <person name="Dillman A.R."/>
        </authorList>
    </citation>
    <scope>NUCLEOTIDE SEQUENCE</scope>
    <source>
        <strain evidence="6">PS9179</strain>
        <tissue evidence="6">Whole animal</tissue>
    </source>
</reference>
<dbReference type="Gene3D" id="1.10.238.10">
    <property type="entry name" value="EF-hand"/>
    <property type="match status" value="1"/>
</dbReference>
<dbReference type="InterPro" id="IPR002048">
    <property type="entry name" value="EF_hand_dom"/>
</dbReference>
<comment type="caution">
    <text evidence="6">The sequence shown here is derived from an EMBL/GenBank/DDBJ whole genome shotgun (WGS) entry which is preliminary data.</text>
</comment>
<dbReference type="InterPro" id="IPR052110">
    <property type="entry name" value="MCFD2-like"/>
</dbReference>
<feature type="domain" description="EF-hand" evidence="5">
    <location>
        <begin position="55"/>
        <end position="90"/>
    </location>
</feature>
<dbReference type="PROSITE" id="PS50222">
    <property type="entry name" value="EF_HAND_2"/>
    <property type="match status" value="2"/>
</dbReference>
<keyword evidence="1 4" id="KW-0732">Signal</keyword>
<organism evidence="6 7">
    <name type="scientific">Steinernema hermaphroditum</name>
    <dbReference type="NCBI Taxonomy" id="289476"/>
    <lineage>
        <taxon>Eukaryota</taxon>
        <taxon>Metazoa</taxon>
        <taxon>Ecdysozoa</taxon>
        <taxon>Nematoda</taxon>
        <taxon>Chromadorea</taxon>
        <taxon>Rhabditida</taxon>
        <taxon>Tylenchina</taxon>
        <taxon>Panagrolaimomorpha</taxon>
        <taxon>Strongyloidoidea</taxon>
        <taxon>Steinernematidae</taxon>
        <taxon>Steinernema</taxon>
    </lineage>
</organism>
<protein>
    <recommendedName>
        <fullName evidence="5">EF-hand domain-containing protein</fullName>
    </recommendedName>
</protein>
<dbReference type="InterPro" id="IPR018247">
    <property type="entry name" value="EF_Hand_1_Ca_BS"/>
</dbReference>
<feature type="domain" description="EF-hand" evidence="5">
    <location>
        <begin position="103"/>
        <end position="133"/>
    </location>
</feature>
<gene>
    <name evidence="6" type="ORF">QR680_006766</name>
</gene>
<evidence type="ECO:0000259" key="5">
    <source>
        <dbReference type="PROSITE" id="PS50222"/>
    </source>
</evidence>
<evidence type="ECO:0000256" key="2">
    <source>
        <dbReference type="ARBA" id="ARBA00022737"/>
    </source>
</evidence>
<evidence type="ECO:0000313" key="7">
    <source>
        <dbReference type="Proteomes" id="UP001175271"/>
    </source>
</evidence>
<feature type="chain" id="PRO_5041304514" description="EF-hand domain-containing protein" evidence="4">
    <location>
        <begin position="21"/>
        <end position="133"/>
    </location>
</feature>
<dbReference type="Pfam" id="PF13499">
    <property type="entry name" value="EF-hand_7"/>
    <property type="match status" value="1"/>
</dbReference>
<sequence length="133" mass="14958">MQVGALHVALVALACVLVLADDHHHGNFGDRASVHDQEHLKQHLEDKVSVDEKLSEEQERFHYFQMHDLNKDGMIDGIEIGKALNHEHPVDGSAPRPAMEEATMEKLVDVVLQDMDANGDGFVDYGEYMRKQT</sequence>